<reference evidence="3 4" key="1">
    <citation type="submission" date="2021-02" db="EMBL/GenBank/DDBJ databases">
        <title>Cotonvirus japonicus, which uses Golgi apparatus of host cells for its virion factory, phylogenetically links tailed tupanvirus and icosahedral mimivirus.</title>
        <authorList>
            <person name="Takahashi H."/>
            <person name="Fukaya S."/>
            <person name="Song C."/>
            <person name="Murata K."/>
            <person name="Takemura M."/>
        </authorList>
    </citation>
    <scope>NUCLEOTIDE SEQUENCE [LARGE SCALE GENOMIC DNA]</scope>
</reference>
<accession>A0ABM7NUF7</accession>
<dbReference type="Proteomes" id="UP001321479">
    <property type="component" value="Segment"/>
</dbReference>
<dbReference type="EMBL" id="AP024483">
    <property type="protein sequence ID" value="BCS83707.1"/>
    <property type="molecule type" value="Genomic_DNA"/>
</dbReference>
<proteinExistence type="inferred from homology"/>
<dbReference type="RefSeq" id="YP_010842315.1">
    <property type="nucleotide sequence ID" value="NC_079139.1"/>
</dbReference>
<dbReference type="InterPro" id="IPR000210">
    <property type="entry name" value="BTB/POZ_dom"/>
</dbReference>
<dbReference type="GeneID" id="80558912"/>
<dbReference type="SUPFAM" id="SSF50978">
    <property type="entry name" value="WD40 repeat-like"/>
    <property type="match status" value="1"/>
</dbReference>
<sequence>MNSNKLLNTYTDKLFCDLKLTIIDDDQQSITIDTHKIILYTNCPYFEKLLLFNDKNCTEKTINVPNTQICCNIIESFYSEKNELNLNVDPIYQFQLYMCRDFFGLKQDKNMLFSLKISNNLFDELLRFAELNNHDFNIIEQVFCNIPENYDFEKIPKNLLLVMKKYITNSKMYILNDNGEITQYDLCFENLLSEKIKCKTFENKLNLYENIFSINDNEIAIMKNNIIEIYDNNDNTLINKISLNQILIDDVINLEYCNNNLLVVNRHRLILIDNINGKLLKSHKLENEIDYVMCTDNFICVQLNAKNKVVILNSETLKPIKCVKCYNNDCVDNKMIYEEYKRSSKSTYIHAIDILSDKVISKNKISGIIGTIHSLDVDFRFEKYVVIDVTNIIKIFDVISGKLISEYDLNKFLDKYKHQSEHIINIHYAKFLHDSRYIIIDVDNGRYFIFDTVNQKTIEISSKFQIERERYFMINHYCQYLSEIDAALQNLSKPM</sequence>
<comment type="similarity">
    <text evidence="1">Belongs to the mimivirus BTB/WD family.</text>
</comment>
<keyword evidence="4" id="KW-1185">Reference proteome</keyword>
<dbReference type="Pfam" id="PF00651">
    <property type="entry name" value="BTB"/>
    <property type="match status" value="1"/>
</dbReference>
<dbReference type="SUPFAM" id="SSF54695">
    <property type="entry name" value="POZ domain"/>
    <property type="match status" value="1"/>
</dbReference>
<dbReference type="PROSITE" id="PS50097">
    <property type="entry name" value="BTB"/>
    <property type="match status" value="1"/>
</dbReference>
<evidence type="ECO:0000259" key="2">
    <source>
        <dbReference type="PROSITE" id="PS50097"/>
    </source>
</evidence>
<evidence type="ECO:0000313" key="3">
    <source>
        <dbReference type="EMBL" id="BCS83707.1"/>
    </source>
</evidence>
<organism evidence="3 4">
    <name type="scientific">Cotonvirus japonicus</name>
    <dbReference type="NCBI Taxonomy" id="2811091"/>
    <lineage>
        <taxon>Viruses</taxon>
        <taxon>Varidnaviria</taxon>
        <taxon>Bamfordvirae</taxon>
        <taxon>Nucleocytoviricota</taxon>
        <taxon>Megaviricetes</taxon>
        <taxon>Imitervirales</taxon>
        <taxon>Mimiviridae</taxon>
        <taxon>Megamimivirinae</taxon>
        <taxon>Cotonvirus</taxon>
        <taxon>Cotonvirus japonicum</taxon>
    </lineage>
</organism>
<protein>
    <submittedName>
        <fullName evidence="3">BTB/POZ domain-containing protein</fullName>
    </submittedName>
</protein>
<name>A0ABM7NUF7_9VIRU</name>
<dbReference type="InterPro" id="IPR036322">
    <property type="entry name" value="WD40_repeat_dom_sf"/>
</dbReference>
<evidence type="ECO:0000313" key="4">
    <source>
        <dbReference type="Proteomes" id="UP001321479"/>
    </source>
</evidence>
<dbReference type="InterPro" id="IPR011333">
    <property type="entry name" value="SKP1/BTB/POZ_sf"/>
</dbReference>
<evidence type="ECO:0000256" key="1">
    <source>
        <dbReference type="ARBA" id="ARBA00006497"/>
    </source>
</evidence>
<dbReference type="CDD" id="cd18186">
    <property type="entry name" value="BTB_POZ_ZBTB_KLHL-like"/>
    <property type="match status" value="1"/>
</dbReference>
<dbReference type="Gene3D" id="3.30.710.10">
    <property type="entry name" value="Potassium Channel Kv1.1, Chain A"/>
    <property type="match status" value="1"/>
</dbReference>
<feature type="domain" description="BTB" evidence="2">
    <location>
        <begin position="16"/>
        <end position="86"/>
    </location>
</feature>